<gene>
    <name evidence="3" type="ORF">EOD42_09520</name>
</gene>
<dbReference type="Proteomes" id="UP000282957">
    <property type="component" value="Unassembled WGS sequence"/>
</dbReference>
<comment type="similarity">
    <text evidence="1">Belongs to the UPF0065 (bug) family.</text>
</comment>
<sequence length="356" mass="37449">MIEGNWSSRLRGNKGPSRMTSRPFEEQSMPISRRILFSALAAPAVAPAIAPGVAGAQAPGFTRPVHLILSTSPGGGADVTARLIAPGITERIGQSLVIESKAGASGLIAGGYVAQQPADGYTYLFDITSHAVNPLLGRTMPYKVLEDLVPVTQVSRAANALAVHPSLPVNTVAEFVAYAKAKGSEMSYASSGNGTAQHLGMEIFKSMAGLEMNHVPYRGGGPALVDVMAGHVPCCLAFLPSSTQHIRQGRLKALATTGATRAESFPNLPTLAESGFAGFENYDWNGIFARPGAPAALTTRLQQSVAATLAQPETRARFAEQGNEPVGSTAEQFRTFIQAEMTKYGEVIRRVGITAD</sequence>
<accession>A0A437MG58</accession>
<evidence type="ECO:0000313" key="3">
    <source>
        <dbReference type="EMBL" id="RVT96648.1"/>
    </source>
</evidence>
<proteinExistence type="inferred from homology"/>
<dbReference type="CDD" id="cd13578">
    <property type="entry name" value="PBP2_Bug27"/>
    <property type="match status" value="1"/>
</dbReference>
<dbReference type="EMBL" id="SACL01000003">
    <property type="protein sequence ID" value="RVT96648.1"/>
    <property type="molecule type" value="Genomic_DNA"/>
</dbReference>
<name>A0A437MG58_9PROT</name>
<dbReference type="PANTHER" id="PTHR42928">
    <property type="entry name" value="TRICARBOXYLATE-BINDING PROTEIN"/>
    <property type="match status" value="1"/>
</dbReference>
<dbReference type="PANTHER" id="PTHR42928:SF5">
    <property type="entry name" value="BLR1237 PROTEIN"/>
    <property type="match status" value="1"/>
</dbReference>
<organism evidence="3 4">
    <name type="scientific">Rhodovarius crocodyli</name>
    <dbReference type="NCBI Taxonomy" id="1979269"/>
    <lineage>
        <taxon>Bacteria</taxon>
        <taxon>Pseudomonadati</taxon>
        <taxon>Pseudomonadota</taxon>
        <taxon>Alphaproteobacteria</taxon>
        <taxon>Acetobacterales</taxon>
        <taxon>Roseomonadaceae</taxon>
        <taxon>Rhodovarius</taxon>
    </lineage>
</organism>
<dbReference type="SUPFAM" id="SSF53850">
    <property type="entry name" value="Periplasmic binding protein-like II"/>
    <property type="match status" value="1"/>
</dbReference>
<reference evidence="3 4" key="1">
    <citation type="submission" date="2019-01" db="EMBL/GenBank/DDBJ databases">
        <authorList>
            <person name="Chen W.-M."/>
        </authorList>
    </citation>
    <scope>NUCLEOTIDE SEQUENCE [LARGE SCALE GENOMIC DNA]</scope>
    <source>
        <strain evidence="3 4">CCP-6</strain>
    </source>
</reference>
<dbReference type="Pfam" id="PF03401">
    <property type="entry name" value="TctC"/>
    <property type="match status" value="1"/>
</dbReference>
<dbReference type="InterPro" id="IPR042100">
    <property type="entry name" value="Bug_dom1"/>
</dbReference>
<protein>
    <submittedName>
        <fullName evidence="3">Tripartite tricarboxylate transporter substrate binding protein</fullName>
    </submittedName>
</protein>
<dbReference type="InterPro" id="IPR005064">
    <property type="entry name" value="BUG"/>
</dbReference>
<dbReference type="PIRSF" id="PIRSF017082">
    <property type="entry name" value="YflP"/>
    <property type="match status" value="1"/>
</dbReference>
<feature type="region of interest" description="Disordered" evidence="2">
    <location>
        <begin position="1"/>
        <end position="26"/>
    </location>
</feature>
<dbReference type="AlphaFoldDB" id="A0A437MG58"/>
<evidence type="ECO:0000313" key="4">
    <source>
        <dbReference type="Proteomes" id="UP000282957"/>
    </source>
</evidence>
<evidence type="ECO:0000256" key="2">
    <source>
        <dbReference type="SAM" id="MobiDB-lite"/>
    </source>
</evidence>
<feature type="compositionally biased region" description="Polar residues" evidence="2">
    <location>
        <begin position="1"/>
        <end position="10"/>
    </location>
</feature>
<keyword evidence="4" id="KW-1185">Reference proteome</keyword>
<dbReference type="Gene3D" id="3.40.190.150">
    <property type="entry name" value="Bordetella uptake gene, domain 1"/>
    <property type="match status" value="1"/>
</dbReference>
<dbReference type="OrthoDB" id="7250553at2"/>
<evidence type="ECO:0000256" key="1">
    <source>
        <dbReference type="ARBA" id="ARBA00006987"/>
    </source>
</evidence>
<dbReference type="Gene3D" id="3.40.190.10">
    <property type="entry name" value="Periplasmic binding protein-like II"/>
    <property type="match status" value="1"/>
</dbReference>
<comment type="caution">
    <text evidence="3">The sequence shown here is derived from an EMBL/GenBank/DDBJ whole genome shotgun (WGS) entry which is preliminary data.</text>
</comment>